<dbReference type="InterPro" id="IPR035965">
    <property type="entry name" value="PAS-like_dom_sf"/>
</dbReference>
<evidence type="ECO:0000256" key="1">
    <source>
        <dbReference type="SAM" id="MobiDB-lite"/>
    </source>
</evidence>
<feature type="domain" description="PAS" evidence="2">
    <location>
        <begin position="319"/>
        <end position="389"/>
    </location>
</feature>
<feature type="domain" description="PAS" evidence="2">
    <location>
        <begin position="197"/>
        <end position="269"/>
    </location>
</feature>
<dbReference type="FunFam" id="3.20.20.450:FF:000001">
    <property type="entry name" value="Cyclic di-GMP phosphodiesterase yahA"/>
    <property type="match status" value="1"/>
</dbReference>
<dbReference type="PANTHER" id="PTHR44757">
    <property type="entry name" value="DIGUANYLATE CYCLASE DGCP"/>
    <property type="match status" value="1"/>
</dbReference>
<dbReference type="Gene3D" id="3.30.70.270">
    <property type="match status" value="1"/>
</dbReference>
<dbReference type="InterPro" id="IPR029787">
    <property type="entry name" value="Nucleotide_cyclase"/>
</dbReference>
<dbReference type="SUPFAM" id="SSF141868">
    <property type="entry name" value="EAL domain-like"/>
    <property type="match status" value="1"/>
</dbReference>
<dbReference type="InterPro" id="IPR001610">
    <property type="entry name" value="PAC"/>
</dbReference>
<dbReference type="CDD" id="cd01949">
    <property type="entry name" value="GGDEF"/>
    <property type="match status" value="1"/>
</dbReference>
<dbReference type="AlphaFoldDB" id="A0A7C3ZWP5"/>
<feature type="domain" description="EAL" evidence="4">
    <location>
        <begin position="743"/>
        <end position="1005"/>
    </location>
</feature>
<feature type="region of interest" description="Disordered" evidence="1">
    <location>
        <begin position="1"/>
        <end position="61"/>
    </location>
</feature>
<dbReference type="SMART" id="SM00091">
    <property type="entry name" value="PAS"/>
    <property type="match status" value="4"/>
</dbReference>
<dbReference type="PROSITE" id="PS50883">
    <property type="entry name" value="EAL"/>
    <property type="match status" value="1"/>
</dbReference>
<dbReference type="Pfam" id="PF08447">
    <property type="entry name" value="PAS_3"/>
    <property type="match status" value="1"/>
</dbReference>
<feature type="domain" description="PAC" evidence="3">
    <location>
        <begin position="393"/>
        <end position="444"/>
    </location>
</feature>
<dbReference type="InterPro" id="IPR000160">
    <property type="entry name" value="GGDEF_dom"/>
</dbReference>
<reference evidence="6" key="1">
    <citation type="journal article" date="2020" name="mSystems">
        <title>Genome- and Community-Level Interaction Insights into Carbon Utilization and Element Cycling Functions of Hydrothermarchaeota in Hydrothermal Sediment.</title>
        <authorList>
            <person name="Zhou Z."/>
            <person name="Liu Y."/>
            <person name="Xu W."/>
            <person name="Pan J."/>
            <person name="Luo Z.H."/>
            <person name="Li M."/>
        </authorList>
    </citation>
    <scope>NUCLEOTIDE SEQUENCE [LARGE SCALE GENOMIC DNA]</scope>
    <source>
        <strain evidence="6">SpSt-374</strain>
    </source>
</reference>
<dbReference type="InterPro" id="IPR000014">
    <property type="entry name" value="PAS"/>
</dbReference>
<gene>
    <name evidence="6" type="ORF">ENR15_20660</name>
</gene>
<dbReference type="PANTHER" id="PTHR44757:SF2">
    <property type="entry name" value="BIOFILM ARCHITECTURE MAINTENANCE PROTEIN MBAA"/>
    <property type="match status" value="1"/>
</dbReference>
<dbReference type="NCBIfam" id="TIGR00229">
    <property type="entry name" value="sensory_box"/>
    <property type="match status" value="4"/>
</dbReference>
<dbReference type="InterPro" id="IPR000700">
    <property type="entry name" value="PAS-assoc_C"/>
</dbReference>
<feature type="domain" description="PAS" evidence="2">
    <location>
        <begin position="441"/>
        <end position="513"/>
    </location>
</feature>
<dbReference type="SMART" id="SM00267">
    <property type="entry name" value="GGDEF"/>
    <property type="match status" value="1"/>
</dbReference>
<proteinExistence type="predicted"/>
<dbReference type="PROSITE" id="PS50113">
    <property type="entry name" value="PAC"/>
    <property type="match status" value="2"/>
</dbReference>
<evidence type="ECO:0000259" key="3">
    <source>
        <dbReference type="PROSITE" id="PS50113"/>
    </source>
</evidence>
<sequence>MKFIEPTGDEEWMVGKMQSANLAGSRSEGEESGRPRPLLSSPQRDRMHSGRKTGVGGSPAQLGDSISHKGAYWRQLIGVIPVAMSLERVRDGVIIDANSRFGELFGLEAALAVGQPFYDLFCHRGERRKFLRAITTNGSLANYEVQVKKANGTSQSQGLTWVSIAAECLDWDGEPVIIKTYQDITERVRLKLAFSQSEAHLKAILNSSLQSILLIDRDYKIQSFNKIAADNAQLVWQRAISEGDSIYQYVAPEDLEHFNVHFKAALQGEYIRLEKPIQGVWFEFSYGPVFNDTGEVMGVCLTALNVDARQKAVADLAKSEARFRSLVQYSSDAIAVVCAEGTITYQSPSVERILGYEAGALLRKNALDFIHPQERKLVLEKFFKALKKPGEVVKIEFRFRHCSGDWVYLDAVGSNWSHEPSINGFVLNCRDVTERKQQEEKLRLLERAIAASSDGIVISEAKPHTPLVYVNPSFERITGYTAAEVLGRNCSFLQGGDKDQPELGKLRDAIQKGTDCTVVLRNYRKNGSLFWNELRLSPVENDRGEITHYIGVQTDITQRKAAEEQLFHQAYHDALTGLPNRALLMERLREASLKSKRQPEYLFSLLFIDLDRFKLVNDSLGHAVGDMLLIVIALRLEACLRPGDTLARLGGDHFVIFSENISTPNDATAIAEDIHRQLQPPFCLQGHELFITASIGIALSGSDCSRPADLLRDADIAMYRAKQAGKGRHAVFDTAMRDRAVALLHLENDLRRAVYELENGISQPFFLLYQPIISLATGTLGGFEALVRWQHPERGLISPTEFIPVAEESGLIVPLGKWILQEACRQLHHWQCQNPNFSSLTCSVNLSGKQFLQPDLLETIDSILAATGLNPDNLKLEITESILMENTEAAIATLSQLRQRHIRLGLDDFGTGYSSLSYLHQFPCDTLKIDRSFVKSLGSDPTHQKIVRAIVTLAHALDMDVTAEGIETTSQLEQLSALGCELAQGYFFSPPLSAIAATSLISSPQPSCPYRPRSGS</sequence>
<dbReference type="Gene3D" id="3.30.450.20">
    <property type="entry name" value="PAS domain"/>
    <property type="match status" value="4"/>
</dbReference>
<comment type="caution">
    <text evidence="6">The sequence shown here is derived from an EMBL/GenBank/DDBJ whole genome shotgun (WGS) entry which is preliminary data.</text>
</comment>
<dbReference type="Pfam" id="PF00990">
    <property type="entry name" value="GGDEF"/>
    <property type="match status" value="1"/>
</dbReference>
<dbReference type="PROSITE" id="PS50887">
    <property type="entry name" value="GGDEF"/>
    <property type="match status" value="1"/>
</dbReference>
<dbReference type="InterPro" id="IPR043128">
    <property type="entry name" value="Rev_trsase/Diguanyl_cyclase"/>
</dbReference>
<dbReference type="PROSITE" id="PS50112">
    <property type="entry name" value="PAS"/>
    <property type="match status" value="3"/>
</dbReference>
<evidence type="ECO:0000313" key="6">
    <source>
        <dbReference type="EMBL" id="HGG02986.1"/>
    </source>
</evidence>
<feature type="domain" description="GGDEF" evidence="5">
    <location>
        <begin position="601"/>
        <end position="734"/>
    </location>
</feature>
<evidence type="ECO:0000259" key="4">
    <source>
        <dbReference type="PROSITE" id="PS50883"/>
    </source>
</evidence>
<dbReference type="SMART" id="SM00052">
    <property type="entry name" value="EAL"/>
    <property type="match status" value="1"/>
</dbReference>
<dbReference type="SUPFAM" id="SSF55073">
    <property type="entry name" value="Nucleotide cyclase"/>
    <property type="match status" value="1"/>
</dbReference>
<dbReference type="NCBIfam" id="TIGR00254">
    <property type="entry name" value="GGDEF"/>
    <property type="match status" value="1"/>
</dbReference>
<evidence type="ECO:0000259" key="5">
    <source>
        <dbReference type="PROSITE" id="PS50887"/>
    </source>
</evidence>
<dbReference type="SMART" id="SM00086">
    <property type="entry name" value="PAC"/>
    <property type="match status" value="3"/>
</dbReference>
<dbReference type="InterPro" id="IPR001633">
    <property type="entry name" value="EAL_dom"/>
</dbReference>
<dbReference type="CDD" id="cd00130">
    <property type="entry name" value="PAS"/>
    <property type="match status" value="3"/>
</dbReference>
<dbReference type="EMBL" id="DSPX01000203">
    <property type="protein sequence ID" value="HGG02986.1"/>
    <property type="molecule type" value="Genomic_DNA"/>
</dbReference>
<protein>
    <submittedName>
        <fullName evidence="6">EAL domain-containing protein</fullName>
    </submittedName>
</protein>
<dbReference type="CDD" id="cd01948">
    <property type="entry name" value="EAL"/>
    <property type="match status" value="1"/>
</dbReference>
<accession>A0A7C3ZWP5</accession>
<dbReference type="InterPro" id="IPR013655">
    <property type="entry name" value="PAS_fold_3"/>
</dbReference>
<dbReference type="Pfam" id="PF00563">
    <property type="entry name" value="EAL"/>
    <property type="match status" value="1"/>
</dbReference>
<organism evidence="6">
    <name type="scientific">Planktothricoides sp. SpSt-374</name>
    <dbReference type="NCBI Taxonomy" id="2282167"/>
    <lineage>
        <taxon>Bacteria</taxon>
        <taxon>Bacillati</taxon>
        <taxon>Cyanobacteriota</taxon>
        <taxon>Cyanophyceae</taxon>
        <taxon>Oscillatoriophycideae</taxon>
        <taxon>Oscillatoriales</taxon>
        <taxon>Oscillatoriaceae</taxon>
        <taxon>Planktothricoides</taxon>
    </lineage>
</organism>
<dbReference type="SUPFAM" id="SSF55785">
    <property type="entry name" value="PYP-like sensor domain (PAS domain)"/>
    <property type="match status" value="4"/>
</dbReference>
<dbReference type="InterPro" id="IPR035919">
    <property type="entry name" value="EAL_sf"/>
</dbReference>
<dbReference type="InterPro" id="IPR052155">
    <property type="entry name" value="Biofilm_reg_signaling"/>
</dbReference>
<dbReference type="Pfam" id="PF13426">
    <property type="entry name" value="PAS_9"/>
    <property type="match status" value="2"/>
</dbReference>
<feature type="domain" description="PAC" evidence="3">
    <location>
        <begin position="514"/>
        <end position="568"/>
    </location>
</feature>
<name>A0A7C3ZWP5_9CYAN</name>
<evidence type="ECO:0000259" key="2">
    <source>
        <dbReference type="PROSITE" id="PS50112"/>
    </source>
</evidence>
<dbReference type="Gene3D" id="3.20.20.450">
    <property type="entry name" value="EAL domain"/>
    <property type="match status" value="1"/>
</dbReference>